<dbReference type="GO" id="GO:0000160">
    <property type="term" value="P:phosphorelay signal transduction system"/>
    <property type="evidence" value="ECO:0007669"/>
    <property type="project" value="InterPro"/>
</dbReference>
<dbReference type="PANTHER" id="PTHR43228:SF1">
    <property type="entry name" value="TWO-COMPONENT RESPONSE REGULATOR ARR22"/>
    <property type="match status" value="1"/>
</dbReference>
<dbReference type="Gene3D" id="3.40.50.2300">
    <property type="match status" value="1"/>
</dbReference>
<dbReference type="InterPro" id="IPR001789">
    <property type="entry name" value="Sig_transdc_resp-reg_receiver"/>
</dbReference>
<gene>
    <name evidence="3" type="ORF">KL86SPO_30054</name>
</gene>
<dbReference type="Pfam" id="PF00072">
    <property type="entry name" value="Response_reg"/>
    <property type="match status" value="1"/>
</dbReference>
<dbReference type="SMART" id="SM00448">
    <property type="entry name" value="REC"/>
    <property type="match status" value="1"/>
</dbReference>
<dbReference type="EMBL" id="FMJE01000003">
    <property type="protein sequence ID" value="SCM79705.1"/>
    <property type="molecule type" value="Genomic_DNA"/>
</dbReference>
<sequence>MEPEISDRIKELYDQAQILVVDDSIFSRTLITRELLTSGFNKEQVQQAGSGREALEKIKEKTFDLFIIDIIMDEVDGIVVLKEVKRTQPAAKIIMCSSRNTEDAVQESVCIGIDSFIVKPHTAEIFQKVLYRILLSGDEAGSSQNNVMTWHAKCHVCGQKMVEVNAMDMVSFYCPRNCMKLGPWSIVLVKQSELDRIYGEAKRLEV</sequence>
<name>A0A212LQ35_9FIRM</name>
<feature type="modified residue" description="4-aspartylphosphate" evidence="1">
    <location>
        <position position="69"/>
    </location>
</feature>
<keyword evidence="1" id="KW-0597">Phosphoprotein</keyword>
<dbReference type="PROSITE" id="PS50110">
    <property type="entry name" value="RESPONSE_REGULATORY"/>
    <property type="match status" value="1"/>
</dbReference>
<evidence type="ECO:0000313" key="3">
    <source>
        <dbReference type="EMBL" id="SCM79705.1"/>
    </source>
</evidence>
<dbReference type="RefSeq" id="WP_075755828.1">
    <property type="nucleotide sequence ID" value="NZ_LT608335.1"/>
</dbReference>
<protein>
    <submittedName>
        <fullName evidence="3">Chemotaxis protein CheY (Modular protein)</fullName>
    </submittedName>
</protein>
<dbReference type="InterPro" id="IPR011006">
    <property type="entry name" value="CheY-like_superfamily"/>
</dbReference>
<accession>A0A212LQ35</accession>
<dbReference type="PANTHER" id="PTHR43228">
    <property type="entry name" value="TWO-COMPONENT RESPONSE REGULATOR"/>
    <property type="match status" value="1"/>
</dbReference>
<proteinExistence type="predicted"/>
<feature type="domain" description="Response regulatory" evidence="2">
    <location>
        <begin position="17"/>
        <end position="134"/>
    </location>
</feature>
<reference evidence="3" key="1">
    <citation type="submission" date="2016-08" db="EMBL/GenBank/DDBJ databases">
        <authorList>
            <person name="Seilhamer J.J."/>
        </authorList>
    </citation>
    <scope>NUCLEOTIDE SEQUENCE</scope>
    <source>
        <strain evidence="3">86</strain>
    </source>
</reference>
<organism evidence="3">
    <name type="scientific">uncultured Sporomusa sp</name>
    <dbReference type="NCBI Taxonomy" id="307249"/>
    <lineage>
        <taxon>Bacteria</taxon>
        <taxon>Bacillati</taxon>
        <taxon>Bacillota</taxon>
        <taxon>Negativicutes</taxon>
        <taxon>Selenomonadales</taxon>
        <taxon>Sporomusaceae</taxon>
        <taxon>Sporomusa</taxon>
        <taxon>environmental samples</taxon>
    </lineage>
</organism>
<dbReference type="AlphaFoldDB" id="A0A212LQ35"/>
<dbReference type="InterPro" id="IPR052048">
    <property type="entry name" value="ST_Response_Regulator"/>
</dbReference>
<evidence type="ECO:0000256" key="1">
    <source>
        <dbReference type="PROSITE-ProRule" id="PRU00169"/>
    </source>
</evidence>
<evidence type="ECO:0000259" key="2">
    <source>
        <dbReference type="PROSITE" id="PS50110"/>
    </source>
</evidence>
<dbReference type="SUPFAM" id="SSF52172">
    <property type="entry name" value="CheY-like"/>
    <property type="match status" value="1"/>
</dbReference>